<dbReference type="AlphaFoldDB" id="A0A259U4C0"/>
<dbReference type="PANTHER" id="PTHR43031">
    <property type="entry name" value="FAD-DEPENDENT OXIDOREDUCTASE"/>
    <property type="match status" value="1"/>
</dbReference>
<dbReference type="InterPro" id="IPR036873">
    <property type="entry name" value="Rhodanese-like_dom_sf"/>
</dbReference>
<dbReference type="PROSITE" id="PS50206">
    <property type="entry name" value="RHODANESE_3"/>
    <property type="match status" value="1"/>
</dbReference>
<dbReference type="FunCoup" id="A0A259U4C0">
    <property type="interactions" value="35"/>
</dbReference>
<dbReference type="SMART" id="SM00450">
    <property type="entry name" value="RHOD"/>
    <property type="match status" value="1"/>
</dbReference>
<organism evidence="2 3">
    <name type="scientific">Rubricoccus marinus</name>
    <dbReference type="NCBI Taxonomy" id="716817"/>
    <lineage>
        <taxon>Bacteria</taxon>
        <taxon>Pseudomonadati</taxon>
        <taxon>Rhodothermota</taxon>
        <taxon>Rhodothermia</taxon>
        <taxon>Rhodothermales</taxon>
        <taxon>Rubricoccaceae</taxon>
        <taxon>Rubricoccus</taxon>
    </lineage>
</organism>
<feature type="domain" description="Rhodanese" evidence="1">
    <location>
        <begin position="16"/>
        <end position="105"/>
    </location>
</feature>
<protein>
    <recommendedName>
        <fullName evidence="1">Rhodanese domain-containing protein</fullName>
    </recommendedName>
</protein>
<dbReference type="InterPro" id="IPR001763">
    <property type="entry name" value="Rhodanese-like_dom"/>
</dbReference>
<keyword evidence="3" id="KW-1185">Reference proteome</keyword>
<name>A0A259U4C0_9BACT</name>
<dbReference type="InterPro" id="IPR050229">
    <property type="entry name" value="GlpE_sulfurtransferase"/>
</dbReference>
<sequence length="105" mass="10949">MGGGTSLSPEAFVAAYEPDQILLDVRTPGEFEDGHLAGAINMNVTSGDFRERAATLPIGEPVYVYCASGVRSSRAAAVLEELGHTEVYNVGGYGELARAGAATEE</sequence>
<dbReference type="PANTHER" id="PTHR43031:SF1">
    <property type="entry name" value="PYRIDINE NUCLEOTIDE-DISULPHIDE OXIDOREDUCTASE"/>
    <property type="match status" value="1"/>
</dbReference>
<evidence type="ECO:0000313" key="3">
    <source>
        <dbReference type="Proteomes" id="UP000216446"/>
    </source>
</evidence>
<dbReference type="InParanoid" id="A0A259U4C0"/>
<reference evidence="2 3" key="1">
    <citation type="submission" date="2016-11" db="EMBL/GenBank/DDBJ databases">
        <title>Study of marine rhodopsin-containing bacteria.</title>
        <authorList>
            <person name="Yoshizawa S."/>
            <person name="Kumagai Y."/>
            <person name="Kogure K."/>
        </authorList>
    </citation>
    <scope>NUCLEOTIDE SEQUENCE [LARGE SCALE GENOMIC DNA]</scope>
    <source>
        <strain evidence="2 3">SG-29</strain>
    </source>
</reference>
<proteinExistence type="predicted"/>
<dbReference type="CDD" id="cd00158">
    <property type="entry name" value="RHOD"/>
    <property type="match status" value="1"/>
</dbReference>
<dbReference type="Pfam" id="PF00581">
    <property type="entry name" value="Rhodanese"/>
    <property type="match status" value="1"/>
</dbReference>
<evidence type="ECO:0000259" key="1">
    <source>
        <dbReference type="PROSITE" id="PS50206"/>
    </source>
</evidence>
<dbReference type="EMBL" id="MQWB01000001">
    <property type="protein sequence ID" value="OZC04678.1"/>
    <property type="molecule type" value="Genomic_DNA"/>
</dbReference>
<gene>
    <name evidence="2" type="ORF">BSZ36_09515</name>
</gene>
<comment type="caution">
    <text evidence="2">The sequence shown here is derived from an EMBL/GenBank/DDBJ whole genome shotgun (WGS) entry which is preliminary data.</text>
</comment>
<evidence type="ECO:0000313" key="2">
    <source>
        <dbReference type="EMBL" id="OZC04678.1"/>
    </source>
</evidence>
<accession>A0A259U4C0</accession>
<dbReference type="Gene3D" id="3.40.250.10">
    <property type="entry name" value="Rhodanese-like domain"/>
    <property type="match status" value="1"/>
</dbReference>
<dbReference type="SUPFAM" id="SSF52821">
    <property type="entry name" value="Rhodanese/Cell cycle control phosphatase"/>
    <property type="match status" value="1"/>
</dbReference>
<dbReference type="Proteomes" id="UP000216446">
    <property type="component" value="Unassembled WGS sequence"/>
</dbReference>